<dbReference type="SUPFAM" id="SSF53300">
    <property type="entry name" value="vWA-like"/>
    <property type="match status" value="1"/>
</dbReference>
<evidence type="ECO:0000313" key="2">
    <source>
        <dbReference type="Proteomes" id="UP000319255"/>
    </source>
</evidence>
<dbReference type="AlphaFoldDB" id="A0A501WP99"/>
<dbReference type="InterPro" id="IPR036465">
    <property type="entry name" value="vWFA_dom_sf"/>
</dbReference>
<dbReference type="EMBL" id="VFRP01000011">
    <property type="protein sequence ID" value="TPE50155.1"/>
    <property type="molecule type" value="Genomic_DNA"/>
</dbReference>
<reference evidence="1 2" key="1">
    <citation type="submission" date="2019-06" db="EMBL/GenBank/DDBJ databases">
        <title>A novel bacterium of genus Amaricoccus, isolated from marine sediment.</title>
        <authorList>
            <person name="Huang H."/>
            <person name="Mo K."/>
            <person name="Hu Y."/>
        </authorList>
    </citation>
    <scope>NUCLEOTIDE SEQUENCE [LARGE SCALE GENOMIC DNA]</scope>
    <source>
        <strain evidence="1 2">HB172011</strain>
    </source>
</reference>
<accession>A0A501WP99</accession>
<evidence type="ECO:0000313" key="1">
    <source>
        <dbReference type="EMBL" id="TPE50155.1"/>
    </source>
</evidence>
<sequence length="238" mass="25234">MGEHGEHRHVVRLALALALGLPGAATAEQCRIALALGLDVSSSVDGREYALQTRGLAAALASDSVREAFLAVPGEVVALNIYEWSGRRQQQTRQEWVIIRSAADLDAVAGRLAEMGRSFEQYPTALGHAVLYGAETLAAAPPCAELKLDISGDGTNNDGIPPPLAAPDAPIVINGLVVGDEGETLARYYANFVIRGPGAFVEQASDYQDFEVAMKRKLERELRPAAVSLLGAPPAPRL</sequence>
<dbReference type="InterPro" id="IPR010607">
    <property type="entry name" value="DUF1194"/>
</dbReference>
<dbReference type="Proteomes" id="UP000319255">
    <property type="component" value="Unassembled WGS sequence"/>
</dbReference>
<proteinExistence type="predicted"/>
<protein>
    <submittedName>
        <fullName evidence="1">DUF1194 domain-containing protein</fullName>
    </submittedName>
</protein>
<organism evidence="1 2">
    <name type="scientific">Amaricoccus solimangrovi</name>
    <dbReference type="NCBI Taxonomy" id="2589815"/>
    <lineage>
        <taxon>Bacteria</taxon>
        <taxon>Pseudomonadati</taxon>
        <taxon>Pseudomonadota</taxon>
        <taxon>Alphaproteobacteria</taxon>
        <taxon>Rhodobacterales</taxon>
        <taxon>Paracoccaceae</taxon>
        <taxon>Amaricoccus</taxon>
    </lineage>
</organism>
<keyword evidence="2" id="KW-1185">Reference proteome</keyword>
<name>A0A501WP99_9RHOB</name>
<dbReference type="Pfam" id="PF06707">
    <property type="entry name" value="DUF1194"/>
    <property type="match status" value="1"/>
</dbReference>
<gene>
    <name evidence="1" type="ORF">FJM51_12260</name>
</gene>
<comment type="caution">
    <text evidence="1">The sequence shown here is derived from an EMBL/GenBank/DDBJ whole genome shotgun (WGS) entry which is preliminary data.</text>
</comment>
<dbReference type="OrthoDB" id="9792179at2"/>